<reference evidence="8 9" key="1">
    <citation type="journal article" date="2020" name="Int. J. Syst. Evol. Microbiol.">
        <title>Reclassification of Streptomyces castelarensis and Streptomyces sporoclivatus as later heterotypic synonyms of Streptomyces antimycoticus.</title>
        <authorList>
            <person name="Komaki H."/>
            <person name="Tamura T."/>
        </authorList>
    </citation>
    <scope>NUCLEOTIDE SEQUENCE [LARGE SCALE GENOMIC DNA]</scope>
    <source>
        <strain evidence="8 9">NBRC 13459</strain>
    </source>
</reference>
<comment type="cofactor">
    <cofactor evidence="1">
        <name>Mg(2+)</name>
        <dbReference type="ChEBI" id="CHEBI:18420"/>
    </cofactor>
</comment>
<dbReference type="Proteomes" id="UP000301309">
    <property type="component" value="Unassembled WGS sequence"/>
</dbReference>
<protein>
    <recommendedName>
        <fullName evidence="7">Nudix hydrolase domain-containing protein</fullName>
    </recommendedName>
</protein>
<dbReference type="GO" id="GO:0046872">
    <property type="term" value="F:metal ion binding"/>
    <property type="evidence" value="ECO:0007669"/>
    <property type="project" value="UniProtKB-KW"/>
</dbReference>
<dbReference type="Gene3D" id="3.90.79.10">
    <property type="entry name" value="Nucleoside Triphosphate Pyrophosphohydrolase"/>
    <property type="match status" value="1"/>
</dbReference>
<accession>A0A4D4L2B1</accession>
<dbReference type="OrthoDB" id="9806150at2"/>
<dbReference type="PRINTS" id="PR00502">
    <property type="entry name" value="NUDIXFAMILY"/>
</dbReference>
<sequence length="152" mass="16505">MSDDIRDQRPVRDASVVVARDADGLVAVLSADFPRHGGEYLFLPGGRREAGETAEECARRELREEAGVTAETWRSLGSYAMTLGSTARVHLFEARWLTAGPQELSPTEQDFKLSWWSMGDAIDAAAHGRFLLPAGPLALLLAERPARGVNGS</sequence>
<keyword evidence="5" id="KW-0460">Magnesium</keyword>
<dbReference type="InterPro" id="IPR020476">
    <property type="entry name" value="Nudix_hydrolase"/>
</dbReference>
<organism evidence="8 9">
    <name type="scientific">Streptomyces violaceusniger</name>
    <dbReference type="NCBI Taxonomy" id="68280"/>
    <lineage>
        <taxon>Bacteria</taxon>
        <taxon>Bacillati</taxon>
        <taxon>Actinomycetota</taxon>
        <taxon>Actinomycetes</taxon>
        <taxon>Kitasatosporales</taxon>
        <taxon>Streptomycetaceae</taxon>
        <taxon>Streptomyces</taxon>
        <taxon>Streptomyces violaceusniger group</taxon>
    </lineage>
</organism>
<evidence type="ECO:0000256" key="4">
    <source>
        <dbReference type="ARBA" id="ARBA00022801"/>
    </source>
</evidence>
<evidence type="ECO:0000256" key="2">
    <source>
        <dbReference type="ARBA" id="ARBA00005582"/>
    </source>
</evidence>
<evidence type="ECO:0000256" key="3">
    <source>
        <dbReference type="ARBA" id="ARBA00022723"/>
    </source>
</evidence>
<dbReference type="Pfam" id="PF00293">
    <property type="entry name" value="NUDIX"/>
    <property type="match status" value="1"/>
</dbReference>
<dbReference type="PROSITE" id="PS51462">
    <property type="entry name" value="NUDIX"/>
    <property type="match status" value="1"/>
</dbReference>
<dbReference type="EMBL" id="BJHW01000001">
    <property type="protein sequence ID" value="GDY53336.1"/>
    <property type="molecule type" value="Genomic_DNA"/>
</dbReference>
<proteinExistence type="inferred from homology"/>
<dbReference type="InterPro" id="IPR000086">
    <property type="entry name" value="NUDIX_hydrolase_dom"/>
</dbReference>
<dbReference type="PANTHER" id="PTHR43758:SF8">
    <property type="entry name" value="8-OXO-DGTP DIPHOSPHATASE YTKD-RELATED"/>
    <property type="match status" value="1"/>
</dbReference>
<evidence type="ECO:0000313" key="9">
    <source>
        <dbReference type="Proteomes" id="UP000301309"/>
    </source>
</evidence>
<keyword evidence="4 6" id="KW-0378">Hydrolase</keyword>
<name>A0A4D4L2B1_STRVO</name>
<keyword evidence="3" id="KW-0479">Metal-binding</keyword>
<evidence type="ECO:0000256" key="5">
    <source>
        <dbReference type="ARBA" id="ARBA00022842"/>
    </source>
</evidence>
<dbReference type="GO" id="GO:0016818">
    <property type="term" value="F:hydrolase activity, acting on acid anhydrides, in phosphorus-containing anhydrides"/>
    <property type="evidence" value="ECO:0007669"/>
    <property type="project" value="TreeGrafter"/>
</dbReference>
<evidence type="ECO:0000313" key="8">
    <source>
        <dbReference type="EMBL" id="GDY53336.1"/>
    </source>
</evidence>
<dbReference type="InterPro" id="IPR020084">
    <property type="entry name" value="NUDIX_hydrolase_CS"/>
</dbReference>
<evidence type="ECO:0000256" key="6">
    <source>
        <dbReference type="RuleBase" id="RU003476"/>
    </source>
</evidence>
<dbReference type="PANTHER" id="PTHR43758">
    <property type="entry name" value="7,8-DIHYDRO-8-OXOGUANINE TRIPHOSPHATASE"/>
    <property type="match status" value="1"/>
</dbReference>
<evidence type="ECO:0000256" key="1">
    <source>
        <dbReference type="ARBA" id="ARBA00001946"/>
    </source>
</evidence>
<gene>
    <name evidence="8" type="ORF">SVIO_039590</name>
</gene>
<dbReference type="RefSeq" id="WP_137977809.1">
    <property type="nucleotide sequence ID" value="NZ_BAAASO010000022.1"/>
</dbReference>
<dbReference type="InterPro" id="IPR015797">
    <property type="entry name" value="NUDIX_hydrolase-like_dom_sf"/>
</dbReference>
<dbReference type="PROSITE" id="PS00893">
    <property type="entry name" value="NUDIX_BOX"/>
    <property type="match status" value="1"/>
</dbReference>
<dbReference type="SUPFAM" id="SSF55811">
    <property type="entry name" value="Nudix"/>
    <property type="match status" value="1"/>
</dbReference>
<feature type="domain" description="Nudix hydrolase" evidence="7">
    <location>
        <begin position="10"/>
        <end position="145"/>
    </location>
</feature>
<comment type="similarity">
    <text evidence="2 6">Belongs to the Nudix hydrolase family.</text>
</comment>
<dbReference type="AlphaFoldDB" id="A0A4D4L2B1"/>
<evidence type="ECO:0000259" key="7">
    <source>
        <dbReference type="PROSITE" id="PS51462"/>
    </source>
</evidence>
<comment type="caution">
    <text evidence="8">The sequence shown here is derived from an EMBL/GenBank/DDBJ whole genome shotgun (WGS) entry which is preliminary data.</text>
</comment>
<keyword evidence="9" id="KW-1185">Reference proteome</keyword>
<dbReference type="GO" id="GO:0005737">
    <property type="term" value="C:cytoplasm"/>
    <property type="evidence" value="ECO:0007669"/>
    <property type="project" value="TreeGrafter"/>
</dbReference>